<dbReference type="GO" id="GO:0008270">
    <property type="term" value="F:zinc ion binding"/>
    <property type="evidence" value="ECO:0007669"/>
    <property type="project" value="UniProtKB-KW"/>
</dbReference>
<feature type="domain" description="C2H2-type" evidence="8">
    <location>
        <begin position="252"/>
        <end position="275"/>
    </location>
</feature>
<evidence type="ECO:0000256" key="1">
    <source>
        <dbReference type="ARBA" id="ARBA00004123"/>
    </source>
</evidence>
<evidence type="ECO:0000256" key="6">
    <source>
        <dbReference type="ARBA" id="ARBA00023242"/>
    </source>
</evidence>
<dbReference type="GO" id="GO:0003700">
    <property type="term" value="F:DNA-binding transcription factor activity"/>
    <property type="evidence" value="ECO:0007669"/>
    <property type="project" value="TreeGrafter"/>
</dbReference>
<dbReference type="GO" id="GO:0045165">
    <property type="term" value="P:cell fate commitment"/>
    <property type="evidence" value="ECO:0007669"/>
    <property type="project" value="TreeGrafter"/>
</dbReference>
<dbReference type="GO" id="GO:0000978">
    <property type="term" value="F:RNA polymerase II cis-regulatory region sequence-specific DNA binding"/>
    <property type="evidence" value="ECO:0007669"/>
    <property type="project" value="TreeGrafter"/>
</dbReference>
<dbReference type="Gene3D" id="3.30.160.60">
    <property type="entry name" value="Classic Zinc Finger"/>
    <property type="match status" value="5"/>
</dbReference>
<dbReference type="RefSeq" id="XP_022648473.1">
    <property type="nucleotide sequence ID" value="XM_022792738.1"/>
</dbReference>
<dbReference type="PROSITE" id="PS00028">
    <property type="entry name" value="ZINC_FINGER_C2H2_1"/>
    <property type="match status" value="7"/>
</dbReference>
<dbReference type="PANTHER" id="PTHR16515">
    <property type="entry name" value="PR DOMAIN ZINC FINGER PROTEIN"/>
    <property type="match status" value="1"/>
</dbReference>
<evidence type="ECO:0000256" key="5">
    <source>
        <dbReference type="ARBA" id="ARBA00022833"/>
    </source>
</evidence>
<dbReference type="AlphaFoldDB" id="A0A7M7J8W5"/>
<dbReference type="GO" id="GO:0006357">
    <property type="term" value="P:regulation of transcription by RNA polymerase II"/>
    <property type="evidence" value="ECO:0007669"/>
    <property type="project" value="TreeGrafter"/>
</dbReference>
<feature type="domain" description="C2H2-type" evidence="8">
    <location>
        <begin position="335"/>
        <end position="358"/>
    </location>
</feature>
<dbReference type="Proteomes" id="UP000594260">
    <property type="component" value="Unplaced"/>
</dbReference>
<dbReference type="SMART" id="SM00355">
    <property type="entry name" value="ZnF_C2H2"/>
    <property type="match status" value="7"/>
</dbReference>
<comment type="subcellular location">
    <subcellularLocation>
        <location evidence="1">Nucleus</location>
    </subcellularLocation>
</comment>
<dbReference type="FunFam" id="3.30.160.60:FF:000624">
    <property type="entry name" value="zinc finger protein 697"/>
    <property type="match status" value="1"/>
</dbReference>
<name>A0A7M7J8W5_VARDE</name>
<organism evidence="9 10">
    <name type="scientific">Varroa destructor</name>
    <name type="common">Honeybee mite</name>
    <dbReference type="NCBI Taxonomy" id="109461"/>
    <lineage>
        <taxon>Eukaryota</taxon>
        <taxon>Metazoa</taxon>
        <taxon>Ecdysozoa</taxon>
        <taxon>Arthropoda</taxon>
        <taxon>Chelicerata</taxon>
        <taxon>Arachnida</taxon>
        <taxon>Acari</taxon>
        <taxon>Parasitiformes</taxon>
        <taxon>Mesostigmata</taxon>
        <taxon>Gamasina</taxon>
        <taxon>Dermanyssoidea</taxon>
        <taxon>Varroidae</taxon>
        <taxon>Varroa</taxon>
    </lineage>
</organism>
<evidence type="ECO:0000259" key="8">
    <source>
        <dbReference type="PROSITE" id="PS50157"/>
    </source>
</evidence>
<dbReference type="EnsemblMetazoa" id="XM_022792738">
    <property type="protein sequence ID" value="XP_022648473"/>
    <property type="gene ID" value="LOC111245022"/>
</dbReference>
<feature type="domain" description="C2H2-type" evidence="8">
    <location>
        <begin position="129"/>
        <end position="156"/>
    </location>
</feature>
<dbReference type="InterPro" id="IPR013087">
    <property type="entry name" value="Znf_C2H2_type"/>
</dbReference>
<keyword evidence="5" id="KW-0862">Zinc</keyword>
<protein>
    <recommendedName>
        <fullName evidence="8">C2H2-type domain-containing protein</fullName>
    </recommendedName>
</protein>
<dbReference type="InterPro" id="IPR050331">
    <property type="entry name" value="Zinc_finger"/>
</dbReference>
<sequence length="364" mass="42278">MELQEKSVARRVTAVDKRLMGRLALKYQVDLRYVLAVLKVTKWDAGKAELEIQNGEECRHLVETMAQEFNRDSAEVRKLLDSVSWNTMEARKFAQQHRSWRIPEASKAKERDIKNAEAQQNPENEKKKFACTFCPMSFNRLRFFEVHVKAHDGPKPFKCQSCGFAFGAEEHLSAHIQAHIDKSYACDLCSGRFSRREHLIRHLAIHARSSKKHMKQHIKNRIKEISKNKDNAFTYKGSIKKAISIANKGIGLKCRICSRTFTTKTWLTRHMKDTHDDIPFQCNICDQIFADRDILEAHVKSHGKQRFRCTFCSSAFLRKDHLQRHMNSHTGERNFACDVCDKTFIQKAHLNEHKRSKHGEVTGQ</sequence>
<evidence type="ECO:0000256" key="4">
    <source>
        <dbReference type="ARBA" id="ARBA00022771"/>
    </source>
</evidence>
<dbReference type="PROSITE" id="PS50157">
    <property type="entry name" value="ZINC_FINGER_C2H2_2"/>
    <property type="match status" value="7"/>
</dbReference>
<dbReference type="OrthoDB" id="6506615at2759"/>
<dbReference type="GO" id="GO:0005634">
    <property type="term" value="C:nucleus"/>
    <property type="evidence" value="ECO:0007669"/>
    <property type="project" value="TreeGrafter"/>
</dbReference>
<feature type="domain" description="C2H2-type" evidence="8">
    <location>
        <begin position="280"/>
        <end position="307"/>
    </location>
</feature>
<evidence type="ECO:0000256" key="7">
    <source>
        <dbReference type="PROSITE-ProRule" id="PRU00042"/>
    </source>
</evidence>
<reference evidence="9" key="1">
    <citation type="submission" date="2021-01" db="UniProtKB">
        <authorList>
            <consortium name="EnsemblMetazoa"/>
        </authorList>
    </citation>
    <scope>IDENTIFICATION</scope>
</reference>
<dbReference type="EnsemblMetazoa" id="XM_022792737">
    <property type="protein sequence ID" value="XP_022648472"/>
    <property type="gene ID" value="LOC111245022"/>
</dbReference>
<dbReference type="PANTHER" id="PTHR16515:SF66">
    <property type="entry name" value="C2H2-TYPE DOMAIN-CONTAINING PROTEIN"/>
    <property type="match status" value="1"/>
</dbReference>
<dbReference type="OMA" id="SWNTMEA"/>
<evidence type="ECO:0000256" key="3">
    <source>
        <dbReference type="ARBA" id="ARBA00022737"/>
    </source>
</evidence>
<dbReference type="RefSeq" id="XP_022648472.1">
    <property type="nucleotide sequence ID" value="XM_022792737.1"/>
</dbReference>
<dbReference type="GO" id="GO:0005737">
    <property type="term" value="C:cytoplasm"/>
    <property type="evidence" value="ECO:0007669"/>
    <property type="project" value="TreeGrafter"/>
</dbReference>
<keyword evidence="4 7" id="KW-0863">Zinc-finger</keyword>
<dbReference type="InParanoid" id="A0A7M7J8W5"/>
<proteinExistence type="predicted"/>
<keyword evidence="6" id="KW-0539">Nucleus</keyword>
<dbReference type="InterPro" id="IPR036236">
    <property type="entry name" value="Znf_C2H2_sf"/>
</dbReference>
<evidence type="ECO:0000313" key="9">
    <source>
        <dbReference type="EnsemblMetazoa" id="XP_022648472"/>
    </source>
</evidence>
<dbReference type="GeneID" id="111245022"/>
<accession>A0A7M7J8W5</accession>
<feature type="domain" description="C2H2-type" evidence="8">
    <location>
        <begin position="157"/>
        <end position="184"/>
    </location>
</feature>
<dbReference type="KEGG" id="vde:111245022"/>
<keyword evidence="3" id="KW-0677">Repeat</keyword>
<dbReference type="Pfam" id="PF00096">
    <property type="entry name" value="zf-C2H2"/>
    <property type="match status" value="4"/>
</dbReference>
<evidence type="ECO:0000313" key="10">
    <source>
        <dbReference type="Proteomes" id="UP000594260"/>
    </source>
</evidence>
<keyword evidence="10" id="KW-1185">Reference proteome</keyword>
<dbReference type="SUPFAM" id="SSF57667">
    <property type="entry name" value="beta-beta-alpha zinc fingers"/>
    <property type="match status" value="4"/>
</dbReference>
<feature type="domain" description="C2H2-type" evidence="8">
    <location>
        <begin position="307"/>
        <end position="334"/>
    </location>
</feature>
<feature type="domain" description="C2H2-type" evidence="8">
    <location>
        <begin position="184"/>
        <end position="211"/>
    </location>
</feature>
<evidence type="ECO:0000256" key="2">
    <source>
        <dbReference type="ARBA" id="ARBA00022723"/>
    </source>
</evidence>
<keyword evidence="2" id="KW-0479">Metal-binding</keyword>